<dbReference type="STRING" id="2070753.A0A3A2ZRE9"/>
<feature type="region of interest" description="Disordered" evidence="1">
    <location>
        <begin position="53"/>
        <end position="85"/>
    </location>
</feature>
<dbReference type="OrthoDB" id="410701at2759"/>
<protein>
    <recommendedName>
        <fullName evidence="4">Prefoldin subunit</fullName>
    </recommendedName>
</protein>
<dbReference type="Proteomes" id="UP000266188">
    <property type="component" value="Unassembled WGS sequence"/>
</dbReference>
<evidence type="ECO:0000256" key="1">
    <source>
        <dbReference type="SAM" id="MobiDB-lite"/>
    </source>
</evidence>
<evidence type="ECO:0008006" key="4">
    <source>
        <dbReference type="Google" id="ProtNLM"/>
    </source>
</evidence>
<dbReference type="EMBL" id="MVGC01000199">
    <property type="protein sequence ID" value="RJE21894.1"/>
    <property type="molecule type" value="Genomic_DNA"/>
</dbReference>
<feature type="region of interest" description="Disordered" evidence="1">
    <location>
        <begin position="928"/>
        <end position="948"/>
    </location>
</feature>
<gene>
    <name evidence="2" type="ORF">PHISCL_05779</name>
</gene>
<keyword evidence="3" id="KW-1185">Reference proteome</keyword>
<organism evidence="2 3">
    <name type="scientific">Aspergillus sclerotialis</name>
    <dbReference type="NCBI Taxonomy" id="2070753"/>
    <lineage>
        <taxon>Eukaryota</taxon>
        <taxon>Fungi</taxon>
        <taxon>Dikarya</taxon>
        <taxon>Ascomycota</taxon>
        <taxon>Pezizomycotina</taxon>
        <taxon>Eurotiomycetes</taxon>
        <taxon>Eurotiomycetidae</taxon>
        <taxon>Eurotiales</taxon>
        <taxon>Aspergillaceae</taxon>
        <taxon>Aspergillus</taxon>
        <taxon>Aspergillus subgen. Polypaecilum</taxon>
    </lineage>
</organism>
<evidence type="ECO:0000313" key="3">
    <source>
        <dbReference type="Proteomes" id="UP000266188"/>
    </source>
</evidence>
<evidence type="ECO:0000313" key="2">
    <source>
        <dbReference type="EMBL" id="RJE21894.1"/>
    </source>
</evidence>
<name>A0A3A2ZRE9_9EURO</name>
<proteinExistence type="predicted"/>
<sequence length="1069" mass="120480">MSSALNHVPGCSRVSSLRAANWLYRHKLQKGGHHLSPSLSLYKATPVNLPSNSPGCLHPSRRIASSATPSSEPELPHSQQHDRGNNKGAQLCDWWWRLRQQSQLNQCYLAAHPNQELATVLEQDREPTKALGNGLCPNRCVLKVKDMVSSKSKRRVTPLTPTQYLVNALRNAGYTLDNMEFRDPRISSSKTVTGQSIPPSVARKKRPDRRCLQAILADYIQFVEPLLTRVGEPKVGRNNPAEFDMDTGLGEAFSPENVEYLEARGYTVADVVAWAWVLEGNTTYGAVRRMLALEEETRKIHGSGSHGVPYFIPLFLLRTQKRLNTKAFHLLLTYSLHLISNPGQASNATGTSVDLNMHMLFAETLLHRAREVWPQAQLDIARAFSTYLTRPENEKDRYKTKRANELLALLSLPTNQSPFRSASIQQQAQFEVLKAMASQRPVLPVTRQGYRGIIAVQLAHKKTPAERESAEMKAPSWPPWKEERLGIDFERGNEGMESRAMQVVNQMKHAGYSLSSWETVASILAGWDTDESPTIQTRGMMHRTSTSPLPVEEEPDYTSIWLARIRATRTLREAWACFLSYQDLDLPPYRSIYTAMAEKLIYRGKAVRYKYDYASHVLPGDGPEVSSEPFSARDVIYVHTKPPTLDEFLKQMLSQGIRPSARLLSLLLRSAPTFRHGLDYICCSDLSNCQIQVLCSVRGGQSKYNMKDQKILDDIPNHVFTAFVEFLCRFSRLDKYLARSDIHMADTFPIIMGKRNATETTTLFDFQEIGPGNMIDHPKILSHAIELVRLRGSRSPQPWIRLLSGLNKHRVNLRYRIMSTNVQLVLAWQELVEVVGLMNERDIEPGLQGLQVLCRAFIKAVAVAINDPDAAEKALELMEDARCRKNVPHLGPISRTPEDLVQNGLRVLKNVFEQLVLFDQNASQLGDSTVDLEDSSDPQMTVSPMPSTPTPAVLHAFVRALGIAEDYDGLMSLLRWMKQTAPALKEGSDESLGAERLMRRTMVAIRVFLERPWEKTHFGSSSFESNSDGKPVFTDPNLQEAYEIFEATPLLGAWPSDQEVLEYIDGWSD</sequence>
<dbReference type="AlphaFoldDB" id="A0A3A2ZRE9"/>
<accession>A0A3A2ZRE9</accession>
<reference evidence="3" key="1">
    <citation type="submission" date="2017-02" db="EMBL/GenBank/DDBJ databases">
        <authorList>
            <person name="Tafer H."/>
            <person name="Lopandic K."/>
        </authorList>
    </citation>
    <scope>NUCLEOTIDE SEQUENCE [LARGE SCALE GENOMIC DNA]</scope>
    <source>
        <strain evidence="3">CBS 366.77</strain>
    </source>
</reference>
<comment type="caution">
    <text evidence="2">The sequence shown here is derived from an EMBL/GenBank/DDBJ whole genome shotgun (WGS) entry which is preliminary data.</text>
</comment>